<proteinExistence type="predicted"/>
<dbReference type="Proteomes" id="UP000249396">
    <property type="component" value="Unassembled WGS sequence"/>
</dbReference>
<dbReference type="EMBL" id="QJPH01000303">
    <property type="protein sequence ID" value="PZN79226.1"/>
    <property type="molecule type" value="Genomic_DNA"/>
</dbReference>
<accession>A0A2W4R8G5</accession>
<organism evidence="1 2">
    <name type="scientific">Candidatus Methylumidiphilus alinenensis</name>
    <dbReference type="NCBI Taxonomy" id="2202197"/>
    <lineage>
        <taxon>Bacteria</taxon>
        <taxon>Pseudomonadati</taxon>
        <taxon>Pseudomonadota</taxon>
        <taxon>Gammaproteobacteria</taxon>
        <taxon>Methylococcales</taxon>
        <taxon>Candidatus Methylumidiphilus</taxon>
    </lineage>
</organism>
<evidence type="ECO:0000313" key="2">
    <source>
        <dbReference type="Proteomes" id="UP000249396"/>
    </source>
</evidence>
<sequence length="66" mass="7361">MFSPVCTPCKHKISAWPRTCKAFSEGIPDEIWLGENDHTKPYPGDHGILYQRRLPPPLSGYGAHGV</sequence>
<comment type="caution">
    <text evidence="1">The sequence shown here is derived from an EMBL/GenBank/DDBJ whole genome shotgun (WGS) entry which is preliminary data.</text>
</comment>
<evidence type="ECO:0000313" key="1">
    <source>
        <dbReference type="EMBL" id="PZN79226.1"/>
    </source>
</evidence>
<reference evidence="1 2" key="1">
    <citation type="journal article" date="2018" name="Aquat. Microb. Ecol.">
        <title>Gammaproteobacterial methanotrophs dominate.</title>
        <authorList>
            <person name="Rissanen A.J."/>
            <person name="Saarenheimo J."/>
            <person name="Tiirola M."/>
            <person name="Peura S."/>
            <person name="Aalto S.L."/>
            <person name="Karvinen A."/>
            <person name="Nykanen H."/>
        </authorList>
    </citation>
    <scope>NUCLEOTIDE SEQUENCE [LARGE SCALE GENOMIC DNA]</scope>
    <source>
        <strain evidence="1">AMbin10</strain>
    </source>
</reference>
<gene>
    <name evidence="1" type="ORF">DM484_11660</name>
</gene>
<dbReference type="AlphaFoldDB" id="A0A2W4R8G5"/>
<protein>
    <submittedName>
        <fullName evidence="1">Uncharacterized protein</fullName>
    </submittedName>
</protein>
<name>A0A2W4R8G5_9GAMM</name>